<dbReference type="InterPro" id="IPR005548">
    <property type="entry name" value="Cell_div_FtsQ/DivIB_C"/>
</dbReference>
<comment type="similarity">
    <text evidence="9">Belongs to the FtsQ/DivIB family. FtsQ subfamily.</text>
</comment>
<evidence type="ECO:0000256" key="9">
    <source>
        <dbReference type="HAMAP-Rule" id="MF_00911"/>
    </source>
</evidence>
<dbReference type="GO" id="GO:0005886">
    <property type="term" value="C:plasma membrane"/>
    <property type="evidence" value="ECO:0007669"/>
    <property type="project" value="UniProtKB-SubCell"/>
</dbReference>
<evidence type="ECO:0000256" key="2">
    <source>
        <dbReference type="ARBA" id="ARBA00022475"/>
    </source>
</evidence>
<dbReference type="AlphaFoldDB" id="A0A2S6MWS4"/>
<evidence type="ECO:0000313" key="12">
    <source>
        <dbReference type="EMBL" id="PPQ26815.1"/>
    </source>
</evidence>
<dbReference type="InterPro" id="IPR026579">
    <property type="entry name" value="FtsQ"/>
</dbReference>
<evidence type="ECO:0000256" key="3">
    <source>
        <dbReference type="ARBA" id="ARBA00022519"/>
    </source>
</evidence>
<dbReference type="Pfam" id="PF08478">
    <property type="entry name" value="POTRA_1"/>
    <property type="match status" value="1"/>
</dbReference>
<sequence>MPRVTRSPRNSVYDRPSPWRLLLRRQRRFLLPGVGIVAVLLAVVLVGNAVRPKGATGSGSSLASLRERLGDATASFGLRVSDIEIQGRANTPESLLRAALGVSKGDPILGFSLEQARARIETLSWVEHATVERRLPGTVVVYLQERAPFAIWQNQGKFVLVDRAGQVVTNQDISQFRNLPLIVGNGAPAAAAVLLDALTERPALAGKVAACVRVGERRWNLRMTNGMDVLLPEGHEAVALDRLMQLQRDHAVLDRPLAVIDMRLPDRLVLRPRPESKEPLVTPPIPPSGSNATTVPVVAKKAT</sequence>
<protein>
    <recommendedName>
        <fullName evidence="9">Cell division protein FtsQ</fullName>
    </recommendedName>
</protein>
<comment type="subcellular location">
    <subcellularLocation>
        <location evidence="9">Cell inner membrane</location>
        <topology evidence="9">Single-pass type II membrane protein</topology>
    </subcellularLocation>
    <subcellularLocation>
        <location evidence="1">Membrane</location>
    </subcellularLocation>
    <text evidence="9">Localizes to the division septum.</text>
</comment>
<dbReference type="InterPro" id="IPR045335">
    <property type="entry name" value="FtsQ_C_sf"/>
</dbReference>
<keyword evidence="2 9" id="KW-1003">Cell membrane</keyword>
<dbReference type="InterPro" id="IPR013685">
    <property type="entry name" value="POTRA_FtsQ_type"/>
</dbReference>
<dbReference type="Gene3D" id="3.10.20.310">
    <property type="entry name" value="membrane protein fhac"/>
    <property type="match status" value="1"/>
</dbReference>
<dbReference type="HAMAP" id="MF_00911">
    <property type="entry name" value="FtsQ_subfam"/>
    <property type="match status" value="1"/>
</dbReference>
<dbReference type="GO" id="GO:0090529">
    <property type="term" value="P:cell septum assembly"/>
    <property type="evidence" value="ECO:0007669"/>
    <property type="project" value="InterPro"/>
</dbReference>
<dbReference type="PANTHER" id="PTHR35851:SF1">
    <property type="entry name" value="CELL DIVISION PROTEIN FTSQ"/>
    <property type="match status" value="1"/>
</dbReference>
<evidence type="ECO:0000256" key="6">
    <source>
        <dbReference type="ARBA" id="ARBA00022989"/>
    </source>
</evidence>
<reference evidence="12 13" key="1">
    <citation type="journal article" date="2018" name="Arch. Microbiol.">
        <title>New insights into the metabolic potential of the phototrophic purple bacterium Rhodopila globiformis DSM 161(T) from its draft genome sequence and evidence for a vanadium-dependent nitrogenase.</title>
        <authorList>
            <person name="Imhoff J.F."/>
            <person name="Rahn T."/>
            <person name="Kunzel S."/>
            <person name="Neulinger S.C."/>
        </authorList>
    </citation>
    <scope>NUCLEOTIDE SEQUENCE [LARGE SCALE GENOMIC DNA]</scope>
    <source>
        <strain evidence="12 13">DSM 161</strain>
    </source>
</reference>
<dbReference type="OrthoDB" id="9783091at2"/>
<keyword evidence="6 9" id="KW-1133">Transmembrane helix</keyword>
<dbReference type="PROSITE" id="PS51779">
    <property type="entry name" value="POTRA"/>
    <property type="match status" value="1"/>
</dbReference>
<dbReference type="Proteomes" id="UP000239724">
    <property type="component" value="Unassembled WGS sequence"/>
</dbReference>
<keyword evidence="7 9" id="KW-0472">Membrane</keyword>
<gene>
    <name evidence="9" type="primary">ftsQ</name>
    <name evidence="12" type="ORF">CCS01_29215</name>
</gene>
<evidence type="ECO:0000256" key="10">
    <source>
        <dbReference type="SAM" id="MobiDB-lite"/>
    </source>
</evidence>
<name>A0A2S6MWS4_RHOGL</name>
<comment type="function">
    <text evidence="9">Essential cell division protein.</text>
</comment>
<keyword evidence="5 9" id="KW-0812">Transmembrane</keyword>
<evidence type="ECO:0000256" key="8">
    <source>
        <dbReference type="ARBA" id="ARBA00023306"/>
    </source>
</evidence>
<feature type="region of interest" description="Disordered" evidence="10">
    <location>
        <begin position="275"/>
        <end position="303"/>
    </location>
</feature>
<keyword evidence="3 9" id="KW-0997">Cell inner membrane</keyword>
<proteinExistence type="inferred from homology"/>
<feature type="transmembrane region" description="Helical" evidence="9">
    <location>
        <begin position="29"/>
        <end position="50"/>
    </location>
</feature>
<evidence type="ECO:0000259" key="11">
    <source>
        <dbReference type="PROSITE" id="PS51779"/>
    </source>
</evidence>
<evidence type="ECO:0000313" key="13">
    <source>
        <dbReference type="Proteomes" id="UP000239724"/>
    </source>
</evidence>
<comment type="caution">
    <text evidence="12">The sequence shown here is derived from an EMBL/GenBank/DDBJ whole genome shotgun (WGS) entry which is preliminary data.</text>
</comment>
<keyword evidence="13" id="KW-1185">Reference proteome</keyword>
<evidence type="ECO:0000256" key="4">
    <source>
        <dbReference type="ARBA" id="ARBA00022618"/>
    </source>
</evidence>
<dbReference type="GO" id="GO:0043093">
    <property type="term" value="P:FtsZ-dependent cytokinesis"/>
    <property type="evidence" value="ECO:0007669"/>
    <property type="project" value="UniProtKB-UniRule"/>
</dbReference>
<dbReference type="PANTHER" id="PTHR35851">
    <property type="entry name" value="CELL DIVISION PROTEIN FTSQ"/>
    <property type="match status" value="1"/>
</dbReference>
<keyword evidence="8 9" id="KW-0131">Cell cycle</keyword>
<organism evidence="12 13">
    <name type="scientific">Rhodopila globiformis</name>
    <name type="common">Rhodopseudomonas globiformis</name>
    <dbReference type="NCBI Taxonomy" id="1071"/>
    <lineage>
        <taxon>Bacteria</taxon>
        <taxon>Pseudomonadati</taxon>
        <taxon>Pseudomonadota</taxon>
        <taxon>Alphaproteobacteria</taxon>
        <taxon>Acetobacterales</taxon>
        <taxon>Acetobacteraceae</taxon>
        <taxon>Rhodopila</taxon>
    </lineage>
</organism>
<evidence type="ECO:0000256" key="5">
    <source>
        <dbReference type="ARBA" id="ARBA00022692"/>
    </source>
</evidence>
<accession>A0A2S6MWS4</accession>
<dbReference type="EMBL" id="NHRY01000266">
    <property type="protein sequence ID" value="PPQ26815.1"/>
    <property type="molecule type" value="Genomic_DNA"/>
</dbReference>
<dbReference type="InterPro" id="IPR034746">
    <property type="entry name" value="POTRA"/>
</dbReference>
<dbReference type="Gene3D" id="3.40.50.11690">
    <property type="entry name" value="Cell division protein FtsQ/DivIB"/>
    <property type="match status" value="1"/>
</dbReference>
<dbReference type="Pfam" id="PF03799">
    <property type="entry name" value="FtsQ_DivIB_C"/>
    <property type="match status" value="1"/>
</dbReference>
<dbReference type="GO" id="GO:0032153">
    <property type="term" value="C:cell division site"/>
    <property type="evidence" value="ECO:0007669"/>
    <property type="project" value="UniProtKB-UniRule"/>
</dbReference>
<evidence type="ECO:0000256" key="7">
    <source>
        <dbReference type="ARBA" id="ARBA00023136"/>
    </source>
</evidence>
<keyword evidence="4 9" id="KW-0132">Cell division</keyword>
<evidence type="ECO:0000256" key="1">
    <source>
        <dbReference type="ARBA" id="ARBA00004370"/>
    </source>
</evidence>
<feature type="domain" description="POTRA" evidence="11">
    <location>
        <begin position="78"/>
        <end position="146"/>
    </location>
</feature>
<dbReference type="RefSeq" id="WP_104522362.1">
    <property type="nucleotide sequence ID" value="NZ_NHRY01000266.1"/>
</dbReference>